<dbReference type="NCBIfam" id="NF033788">
    <property type="entry name" value="HTH_metalloreg"/>
    <property type="match status" value="1"/>
</dbReference>
<feature type="domain" description="HTH arsR-type" evidence="5">
    <location>
        <begin position="25"/>
        <end position="119"/>
    </location>
</feature>
<reference evidence="6" key="1">
    <citation type="submission" date="2022-10" db="EMBL/GenBank/DDBJ databases">
        <title>Whole-Genome Sequencing of Brachybacterium huguangmaarense BRM-3, Isolated from Betula schmidtii.</title>
        <authorList>
            <person name="Haam D."/>
        </authorList>
    </citation>
    <scope>NUCLEOTIDE SEQUENCE</scope>
    <source>
        <strain evidence="6">BRM-3</strain>
    </source>
</reference>
<dbReference type="InterPro" id="IPR036388">
    <property type="entry name" value="WH-like_DNA-bd_sf"/>
</dbReference>
<evidence type="ECO:0000256" key="3">
    <source>
        <dbReference type="ARBA" id="ARBA00023163"/>
    </source>
</evidence>
<feature type="region of interest" description="Disordered" evidence="4">
    <location>
        <begin position="1"/>
        <end position="27"/>
    </location>
</feature>
<organism evidence="6 7">
    <name type="scientific">Brachybacterium huguangmaarense</name>
    <dbReference type="NCBI Taxonomy" id="1652028"/>
    <lineage>
        <taxon>Bacteria</taxon>
        <taxon>Bacillati</taxon>
        <taxon>Actinomycetota</taxon>
        <taxon>Actinomycetes</taxon>
        <taxon>Micrococcales</taxon>
        <taxon>Dermabacteraceae</taxon>
        <taxon>Brachybacterium</taxon>
    </lineage>
</organism>
<dbReference type="CDD" id="cd00090">
    <property type="entry name" value="HTH_ARSR"/>
    <property type="match status" value="1"/>
</dbReference>
<evidence type="ECO:0000313" key="6">
    <source>
        <dbReference type="EMBL" id="UYG15452.1"/>
    </source>
</evidence>
<keyword evidence="1" id="KW-0805">Transcription regulation</keyword>
<dbReference type="InterPro" id="IPR011991">
    <property type="entry name" value="ArsR-like_HTH"/>
</dbReference>
<evidence type="ECO:0000256" key="4">
    <source>
        <dbReference type="SAM" id="MobiDB-lite"/>
    </source>
</evidence>
<dbReference type="SUPFAM" id="SSF46785">
    <property type="entry name" value="Winged helix' DNA-binding domain"/>
    <property type="match status" value="1"/>
</dbReference>
<sequence length="133" mass="13947">MNSSSGVLAASRTGAAGDGRDPVAPEHPALDDAAEIFSLLGDPARLRLLVALSGADLCVHDLARITGHSASATSHALKLLRAHRVVAARREGRHVIYSLDDPHVRELIEVALAHAGHVELAHPERRGRGGGDV</sequence>
<dbReference type="InterPro" id="IPR001845">
    <property type="entry name" value="HTH_ArsR_DNA-bd_dom"/>
</dbReference>
<accession>A0ABY6FX87</accession>
<dbReference type="PANTHER" id="PTHR43132">
    <property type="entry name" value="ARSENICAL RESISTANCE OPERON REPRESSOR ARSR-RELATED"/>
    <property type="match status" value="1"/>
</dbReference>
<evidence type="ECO:0000259" key="5">
    <source>
        <dbReference type="PROSITE" id="PS50987"/>
    </source>
</evidence>
<dbReference type="InterPro" id="IPR051011">
    <property type="entry name" value="Metal_resp_trans_reg"/>
</dbReference>
<dbReference type="PANTHER" id="PTHR43132:SF6">
    <property type="entry name" value="HTH-TYPE TRANSCRIPTIONAL REPRESSOR CZRA"/>
    <property type="match status" value="1"/>
</dbReference>
<keyword evidence="7" id="KW-1185">Reference proteome</keyword>
<protein>
    <submittedName>
        <fullName evidence="6">Metalloregulator ArsR/SmtB family transcription factor</fullName>
    </submittedName>
</protein>
<dbReference type="Proteomes" id="UP001164305">
    <property type="component" value="Chromosome"/>
</dbReference>
<evidence type="ECO:0000256" key="1">
    <source>
        <dbReference type="ARBA" id="ARBA00023015"/>
    </source>
</evidence>
<dbReference type="Gene3D" id="1.10.10.10">
    <property type="entry name" value="Winged helix-like DNA-binding domain superfamily/Winged helix DNA-binding domain"/>
    <property type="match status" value="1"/>
</dbReference>
<keyword evidence="3" id="KW-0804">Transcription</keyword>
<dbReference type="EMBL" id="CP107020">
    <property type="protein sequence ID" value="UYG15452.1"/>
    <property type="molecule type" value="Genomic_DNA"/>
</dbReference>
<dbReference type="RefSeq" id="WP_263592666.1">
    <property type="nucleotide sequence ID" value="NZ_CP107020.1"/>
</dbReference>
<evidence type="ECO:0000256" key="2">
    <source>
        <dbReference type="ARBA" id="ARBA00023125"/>
    </source>
</evidence>
<feature type="compositionally biased region" description="Basic and acidic residues" evidence="4">
    <location>
        <begin position="18"/>
        <end position="27"/>
    </location>
</feature>
<dbReference type="PROSITE" id="PS50987">
    <property type="entry name" value="HTH_ARSR_2"/>
    <property type="match status" value="1"/>
</dbReference>
<proteinExistence type="predicted"/>
<name>A0ABY6FX87_9MICO</name>
<dbReference type="SMART" id="SM00418">
    <property type="entry name" value="HTH_ARSR"/>
    <property type="match status" value="1"/>
</dbReference>
<dbReference type="PRINTS" id="PR00778">
    <property type="entry name" value="HTHARSR"/>
</dbReference>
<dbReference type="InterPro" id="IPR036390">
    <property type="entry name" value="WH_DNA-bd_sf"/>
</dbReference>
<dbReference type="Pfam" id="PF01022">
    <property type="entry name" value="HTH_5"/>
    <property type="match status" value="1"/>
</dbReference>
<keyword evidence="2" id="KW-0238">DNA-binding</keyword>
<evidence type="ECO:0000313" key="7">
    <source>
        <dbReference type="Proteomes" id="UP001164305"/>
    </source>
</evidence>
<gene>
    <name evidence="6" type="ORF">BRM3_07260</name>
</gene>